<keyword evidence="1" id="KW-1133">Transmembrane helix</keyword>
<feature type="transmembrane region" description="Helical" evidence="1">
    <location>
        <begin position="269"/>
        <end position="288"/>
    </location>
</feature>
<comment type="caution">
    <text evidence="4">The sequence shown here is derived from an EMBL/GenBank/DDBJ whole genome shotgun (WGS) entry which is preliminary data.</text>
</comment>
<organism evidence="4 5">
    <name type="scientific">Marinilabilia salmonicolor</name>
    <dbReference type="NCBI Taxonomy" id="989"/>
    <lineage>
        <taxon>Bacteria</taxon>
        <taxon>Pseudomonadati</taxon>
        <taxon>Bacteroidota</taxon>
        <taxon>Bacteroidia</taxon>
        <taxon>Marinilabiliales</taxon>
        <taxon>Marinilabiliaceae</taxon>
        <taxon>Marinilabilia</taxon>
    </lineage>
</organism>
<proteinExistence type="predicted"/>
<evidence type="ECO:0000313" key="4">
    <source>
        <dbReference type="EMBL" id="RCW38616.1"/>
    </source>
</evidence>
<accession>A0A2T0XM42</accession>
<dbReference type="Proteomes" id="UP000252733">
    <property type="component" value="Unassembled WGS sequence"/>
</dbReference>
<dbReference type="Pfam" id="PF13387">
    <property type="entry name" value="Lnb_N"/>
    <property type="match status" value="1"/>
</dbReference>
<feature type="domain" description="Lnb-like transmembrane" evidence="3">
    <location>
        <begin position="268"/>
        <end position="398"/>
    </location>
</feature>
<dbReference type="InterPro" id="IPR057436">
    <property type="entry name" value="5TMH_Lnb"/>
</dbReference>
<feature type="transmembrane region" description="Helical" evidence="1">
    <location>
        <begin position="300"/>
        <end position="321"/>
    </location>
</feature>
<gene>
    <name evidence="4" type="ORF">DFO77_10381</name>
</gene>
<keyword evidence="1" id="KW-0472">Membrane</keyword>
<dbReference type="EMBL" id="QPIZ01000003">
    <property type="protein sequence ID" value="RCW38616.1"/>
    <property type="molecule type" value="Genomic_DNA"/>
</dbReference>
<reference evidence="4 5" key="1">
    <citation type="submission" date="2018-07" db="EMBL/GenBank/DDBJ databases">
        <title>Freshwater and sediment microbial communities from various areas in North America, analyzing microbe dynamics in response to fracking.</title>
        <authorList>
            <person name="Lamendella R."/>
        </authorList>
    </citation>
    <scope>NUCLEOTIDE SEQUENCE [LARGE SCALE GENOMIC DNA]</scope>
    <source>
        <strain evidence="4 5">160A</strain>
    </source>
</reference>
<keyword evidence="5" id="KW-1185">Reference proteome</keyword>
<feature type="domain" description="Lnb N-terminal periplasmic" evidence="2">
    <location>
        <begin position="41"/>
        <end position="173"/>
    </location>
</feature>
<evidence type="ECO:0000313" key="5">
    <source>
        <dbReference type="Proteomes" id="UP000252733"/>
    </source>
</evidence>
<feature type="transmembrane region" description="Helical" evidence="1">
    <location>
        <begin position="356"/>
        <end position="376"/>
    </location>
</feature>
<dbReference type="AlphaFoldDB" id="A0A2T0XM42"/>
<evidence type="ECO:0000256" key="1">
    <source>
        <dbReference type="SAM" id="Phobius"/>
    </source>
</evidence>
<evidence type="ECO:0000259" key="3">
    <source>
        <dbReference type="Pfam" id="PF25221"/>
    </source>
</evidence>
<name>A0A2T0XM42_9BACT</name>
<dbReference type="Pfam" id="PF25221">
    <property type="entry name" value="5TMH_Lnb"/>
    <property type="match status" value="1"/>
</dbReference>
<dbReference type="STRING" id="1168289.GCA_000259075_01014"/>
<sequence>MHTRFCTFVNKKIKVKLLLLLFIVPFVNIPAKNNLSNQLSQEATISLLTCAPGEELYSVFGHTAIRVSDPENEIDLVFNYGTFDFNTPFFYLKFGHGNLDYLLSVSPFKRFMREYFMTNRSVWEQELSLSESQKESLFRDLIVNAQPQNRAYQYDFFYDNCATRVADIVLEQYSSDRVNFSTENIPVSLTFREAIHPYLEKQPWTKFGIDLILGAPADAQTDSASIMFLPDYLMGQFSGIRIDDTENLVAATNILLDLSDYSEYKAADWWSPTTTLWVLFILIALWSFTEQKGKGKLKVFDFILFSAVSLLGIVIFYLSWISNHQVTSPNWNLLWANPFWILLVTNVKYIYRKLFCFLQGVALVIFLVVMAAGIQYFPYESLPVILLLIVRGFFSCHLQLK</sequence>
<protein>
    <submittedName>
        <fullName evidence="4">Uncharacterized protein DUF4105</fullName>
    </submittedName>
</protein>
<feature type="transmembrane region" description="Helical" evidence="1">
    <location>
        <begin position="333"/>
        <end position="351"/>
    </location>
</feature>
<evidence type="ECO:0000259" key="2">
    <source>
        <dbReference type="Pfam" id="PF13387"/>
    </source>
</evidence>
<dbReference type="RefSeq" id="WP_258176678.1">
    <property type="nucleotide sequence ID" value="NZ_PVTS01000007.1"/>
</dbReference>
<keyword evidence="1" id="KW-0812">Transmembrane</keyword>
<dbReference type="InterPro" id="IPR025178">
    <property type="entry name" value="Lnb_N"/>
</dbReference>